<evidence type="ECO:0000256" key="3">
    <source>
        <dbReference type="ARBA" id="ARBA00023237"/>
    </source>
</evidence>
<dbReference type="SUPFAM" id="SSF82171">
    <property type="entry name" value="DPP6 N-terminal domain-like"/>
    <property type="match status" value="1"/>
</dbReference>
<dbReference type="RefSeq" id="WP_343789320.1">
    <property type="nucleotide sequence ID" value="NZ_BAAAFH010000022.1"/>
</dbReference>
<evidence type="ECO:0000256" key="1">
    <source>
        <dbReference type="ARBA" id="ARBA00004442"/>
    </source>
</evidence>
<comment type="caution">
    <text evidence="6">The sequence shown here is derived from an EMBL/GenBank/DDBJ whole genome shotgun (WGS) entry which is preliminary data.</text>
</comment>
<dbReference type="InterPro" id="IPR011659">
    <property type="entry name" value="WD40"/>
</dbReference>
<dbReference type="Pfam" id="PF00691">
    <property type="entry name" value="OmpA"/>
    <property type="match status" value="1"/>
</dbReference>
<protein>
    <submittedName>
        <fullName evidence="6">OmpA family protein</fullName>
    </submittedName>
</protein>
<sequence length="637" mass="71689">MKGLIYILIFLFVPVLIKAQDYGQADKEYAMLNYDKAISGYEKYISKLKKGSPDGKVLINLANSYYMVKDYSNARKYYSQLYSMYGNSMEEKLFIRMISCMKAAGDNERADEQLKSYYSGNQKRIKMMGFQRNRLDSLKTEYNNVVNLSVNSDKADFGVALFRNEAVFASARNPEGKTTGEGATYLNLYIATRNSNNGQLSNPKEFMLDVNSDYHDATLTFSEPSGYVFFSRNFLTKKEKLDADNGEVSNVMIMKGKVMGDQLTEIAPLEFNSKNYNCSHPFVSQDGKLLFFASDMPGGFGQSDIYVAELFNDGSTGTPINLGEMINTPGVELFPSLSGDTLFFSSDAHYGFGGLDIFWSKMAGTTNFSIPENLGEPINSNRDDFAFIRLNDRTGYLSSDRVGGNGNDDIYWYDMKIVEQFIDYSGLVLTKGSDVPVPGAKVKVYDAFNDLITEFESDDEGNFEVSLPCNSQFKAVFSKPEYSTETVAISTPEKSGESKDNDVRLTSYSSLVEKDGDMEKIKVDPIYFEYNKWDITPQAETELNKILFAMEKFPNVKIKIESHTDARGSDSYNLKLSDNRAKSTMDYLISQGVDPNRIESATGYGETRLKNKCRNGVKCSEEDHFVNRRSDFIVISK</sequence>
<evidence type="ECO:0000256" key="4">
    <source>
        <dbReference type="PROSITE-ProRule" id="PRU00473"/>
    </source>
</evidence>
<dbReference type="SUPFAM" id="SSF49478">
    <property type="entry name" value="Cna protein B-type domain"/>
    <property type="match status" value="1"/>
</dbReference>
<dbReference type="Gene3D" id="3.30.1330.60">
    <property type="entry name" value="OmpA-like domain"/>
    <property type="match status" value="1"/>
</dbReference>
<evidence type="ECO:0000313" key="7">
    <source>
        <dbReference type="Proteomes" id="UP001501126"/>
    </source>
</evidence>
<dbReference type="InterPro" id="IPR006665">
    <property type="entry name" value="OmpA-like"/>
</dbReference>
<name>A0ABP3Y6M8_9FLAO</name>
<dbReference type="PRINTS" id="PR01021">
    <property type="entry name" value="OMPADOMAIN"/>
</dbReference>
<dbReference type="SUPFAM" id="SSF48452">
    <property type="entry name" value="TPR-like"/>
    <property type="match status" value="1"/>
</dbReference>
<dbReference type="InterPro" id="IPR006664">
    <property type="entry name" value="OMP_bac"/>
</dbReference>
<evidence type="ECO:0000256" key="2">
    <source>
        <dbReference type="ARBA" id="ARBA00023136"/>
    </source>
</evidence>
<dbReference type="PROSITE" id="PS51123">
    <property type="entry name" value="OMPA_2"/>
    <property type="match status" value="1"/>
</dbReference>
<dbReference type="PANTHER" id="PTHR30329:SF21">
    <property type="entry name" value="LIPOPROTEIN YIAD-RELATED"/>
    <property type="match status" value="1"/>
</dbReference>
<feature type="domain" description="OmpA-like" evidence="5">
    <location>
        <begin position="515"/>
        <end position="637"/>
    </location>
</feature>
<dbReference type="InterPro" id="IPR036737">
    <property type="entry name" value="OmpA-like_sf"/>
</dbReference>
<keyword evidence="3" id="KW-0998">Cell outer membrane</keyword>
<dbReference type="InterPro" id="IPR011990">
    <property type="entry name" value="TPR-like_helical_dom_sf"/>
</dbReference>
<dbReference type="PANTHER" id="PTHR30329">
    <property type="entry name" value="STATOR ELEMENT OF FLAGELLAR MOTOR COMPLEX"/>
    <property type="match status" value="1"/>
</dbReference>
<comment type="subcellular location">
    <subcellularLocation>
        <location evidence="1">Cell outer membrane</location>
    </subcellularLocation>
</comment>
<accession>A0ABP3Y6M8</accession>
<dbReference type="EMBL" id="BAAAFH010000022">
    <property type="protein sequence ID" value="GAA0876453.1"/>
    <property type="molecule type" value="Genomic_DNA"/>
</dbReference>
<organism evidence="6 7">
    <name type="scientific">Wandonia haliotis</name>
    <dbReference type="NCBI Taxonomy" id="574963"/>
    <lineage>
        <taxon>Bacteria</taxon>
        <taxon>Pseudomonadati</taxon>
        <taxon>Bacteroidota</taxon>
        <taxon>Flavobacteriia</taxon>
        <taxon>Flavobacteriales</taxon>
        <taxon>Crocinitomicaceae</taxon>
        <taxon>Wandonia</taxon>
    </lineage>
</organism>
<evidence type="ECO:0000259" key="5">
    <source>
        <dbReference type="PROSITE" id="PS51123"/>
    </source>
</evidence>
<evidence type="ECO:0000313" key="6">
    <source>
        <dbReference type="EMBL" id="GAA0876453.1"/>
    </source>
</evidence>
<proteinExistence type="predicted"/>
<keyword evidence="7" id="KW-1185">Reference proteome</keyword>
<dbReference type="CDD" id="cd07185">
    <property type="entry name" value="OmpA_C-like"/>
    <property type="match status" value="1"/>
</dbReference>
<dbReference type="SUPFAM" id="SSF103088">
    <property type="entry name" value="OmpA-like"/>
    <property type="match status" value="1"/>
</dbReference>
<gene>
    <name evidence="6" type="ORF">GCM10009118_28630</name>
</gene>
<dbReference type="Gene3D" id="1.25.40.10">
    <property type="entry name" value="Tetratricopeptide repeat domain"/>
    <property type="match status" value="1"/>
</dbReference>
<reference evidence="7" key="1">
    <citation type="journal article" date="2019" name="Int. J. Syst. Evol. Microbiol.">
        <title>The Global Catalogue of Microorganisms (GCM) 10K type strain sequencing project: providing services to taxonomists for standard genome sequencing and annotation.</title>
        <authorList>
            <consortium name="The Broad Institute Genomics Platform"/>
            <consortium name="The Broad Institute Genome Sequencing Center for Infectious Disease"/>
            <person name="Wu L."/>
            <person name="Ma J."/>
        </authorList>
    </citation>
    <scope>NUCLEOTIDE SEQUENCE [LARGE SCALE GENOMIC DNA]</scope>
    <source>
        <strain evidence="7">JCM 16083</strain>
    </source>
</reference>
<dbReference type="InterPro" id="IPR050330">
    <property type="entry name" value="Bact_OuterMem_StrucFunc"/>
</dbReference>
<dbReference type="Pfam" id="PF07676">
    <property type="entry name" value="PD40"/>
    <property type="match status" value="2"/>
</dbReference>
<dbReference type="Proteomes" id="UP001501126">
    <property type="component" value="Unassembled WGS sequence"/>
</dbReference>
<keyword evidence="2 4" id="KW-0472">Membrane</keyword>